<feature type="region of interest" description="Disordered" evidence="6">
    <location>
        <begin position="614"/>
        <end position="645"/>
    </location>
</feature>
<feature type="region of interest" description="Disordered" evidence="6">
    <location>
        <begin position="397"/>
        <end position="435"/>
    </location>
</feature>
<dbReference type="InterPro" id="IPR013083">
    <property type="entry name" value="Znf_RING/FYVE/PHD"/>
</dbReference>
<feature type="compositionally biased region" description="Basic and acidic residues" evidence="6">
    <location>
        <begin position="238"/>
        <end position="247"/>
    </location>
</feature>
<dbReference type="Gene3D" id="3.30.40.10">
    <property type="entry name" value="Zinc/RING finger domain, C3HC4 (zinc finger)"/>
    <property type="match status" value="1"/>
</dbReference>
<dbReference type="Pfam" id="PF25366">
    <property type="entry name" value="RUFY4"/>
    <property type="match status" value="1"/>
</dbReference>
<evidence type="ECO:0000256" key="3">
    <source>
        <dbReference type="ARBA" id="ARBA00022833"/>
    </source>
</evidence>
<gene>
    <name evidence="10" type="primary">RUFY4</name>
</gene>
<feature type="region of interest" description="Disordered" evidence="6">
    <location>
        <begin position="549"/>
        <end position="569"/>
    </location>
</feature>
<feature type="compositionally biased region" description="Low complexity" evidence="6">
    <location>
        <begin position="417"/>
        <end position="434"/>
    </location>
</feature>
<dbReference type="CDD" id="cd17697">
    <property type="entry name" value="RUN_RUFY4"/>
    <property type="match status" value="1"/>
</dbReference>
<keyword evidence="1" id="KW-0479">Metal-binding</keyword>
<dbReference type="SUPFAM" id="SSF57903">
    <property type="entry name" value="FYVE/PHD zinc finger"/>
    <property type="match status" value="1"/>
</dbReference>
<dbReference type="Proteomes" id="UP001652627">
    <property type="component" value="Chromosome 6"/>
</dbReference>
<accession>A0ABM4EPW4</accession>
<name>A0ABM4EPW4_9AVES</name>
<evidence type="ECO:0000256" key="6">
    <source>
        <dbReference type="SAM" id="MobiDB-lite"/>
    </source>
</evidence>
<keyword evidence="5" id="KW-0175">Coiled coil</keyword>
<evidence type="ECO:0000313" key="9">
    <source>
        <dbReference type="Proteomes" id="UP001652627"/>
    </source>
</evidence>
<feature type="compositionally biased region" description="Basic and acidic residues" evidence="6">
    <location>
        <begin position="627"/>
        <end position="645"/>
    </location>
</feature>
<organism evidence="9 10">
    <name type="scientific">Apteryx mantelli</name>
    <name type="common">North Island brown kiwi</name>
    <dbReference type="NCBI Taxonomy" id="2696672"/>
    <lineage>
        <taxon>Eukaryota</taxon>
        <taxon>Metazoa</taxon>
        <taxon>Chordata</taxon>
        <taxon>Craniata</taxon>
        <taxon>Vertebrata</taxon>
        <taxon>Euteleostomi</taxon>
        <taxon>Archelosauria</taxon>
        <taxon>Archosauria</taxon>
        <taxon>Dinosauria</taxon>
        <taxon>Saurischia</taxon>
        <taxon>Theropoda</taxon>
        <taxon>Coelurosauria</taxon>
        <taxon>Aves</taxon>
        <taxon>Palaeognathae</taxon>
        <taxon>Apterygiformes</taxon>
        <taxon>Apterygidae</taxon>
        <taxon>Apteryx</taxon>
    </lineage>
</organism>
<dbReference type="PANTHER" id="PTHR46753:SF5">
    <property type="entry name" value="RUN AND FYVE DOMAIN CONTAINING 4"/>
    <property type="match status" value="1"/>
</dbReference>
<keyword evidence="3" id="KW-0862">Zinc</keyword>
<feature type="compositionally biased region" description="Basic and acidic residues" evidence="6">
    <location>
        <begin position="549"/>
        <end position="558"/>
    </location>
</feature>
<feature type="domain" description="FYVE-type" evidence="7">
    <location>
        <begin position="682"/>
        <end position="734"/>
    </location>
</feature>
<dbReference type="InterPro" id="IPR004012">
    <property type="entry name" value="Run_dom"/>
</dbReference>
<dbReference type="Pfam" id="PF02759">
    <property type="entry name" value="RUN"/>
    <property type="match status" value="1"/>
</dbReference>
<feature type="domain" description="RUN" evidence="8">
    <location>
        <begin position="33"/>
        <end position="166"/>
    </location>
</feature>
<keyword evidence="9" id="KW-1185">Reference proteome</keyword>
<dbReference type="InterPro" id="IPR037213">
    <property type="entry name" value="Run_dom_sf"/>
</dbReference>
<protein>
    <submittedName>
        <fullName evidence="10">RUN and FYVE domain-containing protein 4</fullName>
    </submittedName>
</protein>
<dbReference type="InterPro" id="IPR059036">
    <property type="entry name" value="RUFY4_dom"/>
</dbReference>
<evidence type="ECO:0000256" key="2">
    <source>
        <dbReference type="ARBA" id="ARBA00022771"/>
    </source>
</evidence>
<evidence type="ECO:0000313" key="10">
    <source>
        <dbReference type="RefSeq" id="XP_067154736.1"/>
    </source>
</evidence>
<reference evidence="10" key="1">
    <citation type="submission" date="2025-08" db="UniProtKB">
        <authorList>
            <consortium name="RefSeq"/>
        </authorList>
    </citation>
    <scope>IDENTIFICATION</scope>
    <source>
        <tissue evidence="10">Blood</tissue>
    </source>
</reference>
<evidence type="ECO:0000259" key="7">
    <source>
        <dbReference type="PROSITE" id="PS50178"/>
    </source>
</evidence>
<dbReference type="InterPro" id="IPR017455">
    <property type="entry name" value="Znf_FYVE-rel"/>
</dbReference>
<feature type="coiled-coil region" evidence="5">
    <location>
        <begin position="276"/>
        <end position="370"/>
    </location>
</feature>
<dbReference type="InterPro" id="IPR011011">
    <property type="entry name" value="Znf_FYVE_PHD"/>
</dbReference>
<proteinExistence type="predicted"/>
<dbReference type="GeneID" id="106499060"/>
<dbReference type="SUPFAM" id="SSF140741">
    <property type="entry name" value="RUN domain-like"/>
    <property type="match status" value="1"/>
</dbReference>
<sequence length="840" mass="91803">MAGDGEPNRVIKDLQKTIAELNRSYREQNLPVTDGSRELHSLCAQLEFLLQFDLKEKRNFFGQRKDYWDFLCQGLARRRQEHEGVRFVTSLDKLKTPVGRARAFLRYCLVHRQLAESLQLCLLDPQSLSEWYYARSPFLSPRRRAEILGSLYELDGITFHLALRRADLDTAWPMFSETPLRPSPVPASSLEKTAPQVGDGGSDAAGRTGSPAVPAPRHVPTAARSPSQQAGDAAGADEGPRAGRDGEFGTSPGWAPGSLPRGPAGSECPGELRRANAALQALAEQLRAEVVALEGQLARAERRHREQEEGSARRAELQAREAEALRETNAFLSGTLLRLDARATELRRQAQRAEEAAAALQRAGEEQERRHTELAGLCRARAAALEAAEGRLRALEAGRPRHLSEAEGREPQEQVAESEAAATPGGGAEAAAGAAAGGGGALEEARRALVLAAEEARGWREAAEARAGRLEEALAERAALASRLEACEAAAAGQREERERLRAALRAAAEERQALEQRAGAAAEDGARRLAAAREEVAALEEALRRALEQAQEPHGEEPAEAGAEPGPSTAADMVMHLAALAAAAQEEAQQGRQQLQAQQQVVARLEEQLGRARQDGERWASALQRAQREAMEREATRGEEQARQQELVRDMKGRLLELLREKDALWQKTEGIDLQMPSTAPRDVGLCARCHKDFRLLSRRYSCRLCHGKVCHTCSVDVGKQGRCCLLCYQQRHQQATPRLQLRIGVVPGPCSCQEEPSSPQARQCLHVNPTPETAQHQGQAGPQVLSTCDAFHPRDGRTHCPLQVALETLHICGFPVPLLSTASYPHAPLALPWWGNHR</sequence>
<feature type="compositionally biased region" description="Basic and acidic residues" evidence="6">
    <location>
        <begin position="397"/>
        <end position="412"/>
    </location>
</feature>
<evidence type="ECO:0000259" key="8">
    <source>
        <dbReference type="PROSITE" id="PS50826"/>
    </source>
</evidence>
<dbReference type="Gene3D" id="1.20.58.900">
    <property type="match status" value="1"/>
</dbReference>
<feature type="region of interest" description="Disordered" evidence="6">
    <location>
        <begin position="178"/>
        <end position="270"/>
    </location>
</feature>
<dbReference type="RefSeq" id="XP_067154736.1">
    <property type="nucleotide sequence ID" value="XM_067298635.1"/>
</dbReference>
<dbReference type="PROSITE" id="PS50826">
    <property type="entry name" value="RUN"/>
    <property type="match status" value="1"/>
</dbReference>
<keyword evidence="2 4" id="KW-0863">Zinc-finger</keyword>
<evidence type="ECO:0000256" key="5">
    <source>
        <dbReference type="SAM" id="Coils"/>
    </source>
</evidence>
<dbReference type="PROSITE" id="PS50178">
    <property type="entry name" value="ZF_FYVE"/>
    <property type="match status" value="1"/>
</dbReference>
<dbReference type="CDD" id="cd15745">
    <property type="entry name" value="FYVE_RUFY4"/>
    <property type="match status" value="1"/>
</dbReference>
<evidence type="ECO:0000256" key="4">
    <source>
        <dbReference type="PROSITE-ProRule" id="PRU00091"/>
    </source>
</evidence>
<dbReference type="PANTHER" id="PTHR46753">
    <property type="entry name" value="FYVE AND COILED-COIL DOMAIN-CONTAINING PROTEIN 1"/>
    <property type="match status" value="1"/>
</dbReference>
<evidence type="ECO:0000256" key="1">
    <source>
        <dbReference type="ARBA" id="ARBA00022723"/>
    </source>
</evidence>